<dbReference type="Gene3D" id="3.30.420.10">
    <property type="entry name" value="Ribonuclease H-like superfamily/Ribonuclease H"/>
    <property type="match status" value="1"/>
</dbReference>
<name>A0A8J3E069_9BACL</name>
<organism evidence="2 3">
    <name type="scientific">Pullulanibacillus camelliae</name>
    <dbReference type="NCBI Taxonomy" id="1707096"/>
    <lineage>
        <taxon>Bacteria</taxon>
        <taxon>Bacillati</taxon>
        <taxon>Bacillota</taxon>
        <taxon>Bacilli</taxon>
        <taxon>Bacillales</taxon>
        <taxon>Sporolactobacillaceae</taxon>
        <taxon>Pullulanibacillus</taxon>
    </lineage>
</organism>
<dbReference type="PANTHER" id="PTHR46889">
    <property type="entry name" value="TRANSPOSASE INSF FOR INSERTION SEQUENCE IS3B-RELATED"/>
    <property type="match status" value="1"/>
</dbReference>
<evidence type="ECO:0000313" key="3">
    <source>
        <dbReference type="Proteomes" id="UP000628775"/>
    </source>
</evidence>
<dbReference type="GO" id="GO:0003676">
    <property type="term" value="F:nucleic acid binding"/>
    <property type="evidence" value="ECO:0007669"/>
    <property type="project" value="InterPro"/>
</dbReference>
<keyword evidence="3" id="KW-1185">Reference proteome</keyword>
<dbReference type="EMBL" id="BMIR01000024">
    <property type="protein sequence ID" value="GGE53547.1"/>
    <property type="molecule type" value="Genomic_DNA"/>
</dbReference>
<dbReference type="PROSITE" id="PS50994">
    <property type="entry name" value="INTEGRASE"/>
    <property type="match status" value="1"/>
</dbReference>
<dbReference type="InterPro" id="IPR012337">
    <property type="entry name" value="RNaseH-like_sf"/>
</dbReference>
<dbReference type="AlphaFoldDB" id="A0A8J3E069"/>
<protein>
    <recommendedName>
        <fullName evidence="1">Integrase catalytic domain-containing protein</fullName>
    </recommendedName>
</protein>
<gene>
    <name evidence="2" type="ORF">GCM10011391_35510</name>
</gene>
<dbReference type="InterPro" id="IPR001584">
    <property type="entry name" value="Integrase_cat-core"/>
</dbReference>
<dbReference type="PANTHER" id="PTHR46889:SF4">
    <property type="entry name" value="TRANSPOSASE INSO FOR INSERTION SEQUENCE ELEMENT IS911B-RELATED"/>
    <property type="match status" value="1"/>
</dbReference>
<dbReference type="GO" id="GO:0015074">
    <property type="term" value="P:DNA integration"/>
    <property type="evidence" value="ECO:0007669"/>
    <property type="project" value="InterPro"/>
</dbReference>
<reference evidence="2" key="1">
    <citation type="journal article" date="2014" name="Int. J. Syst. Evol. Microbiol.">
        <title>Complete genome sequence of Corynebacterium casei LMG S-19264T (=DSM 44701T), isolated from a smear-ripened cheese.</title>
        <authorList>
            <consortium name="US DOE Joint Genome Institute (JGI-PGF)"/>
            <person name="Walter F."/>
            <person name="Albersmeier A."/>
            <person name="Kalinowski J."/>
            <person name="Ruckert C."/>
        </authorList>
    </citation>
    <scope>NUCLEOTIDE SEQUENCE</scope>
    <source>
        <strain evidence="2">CGMCC 1.15371</strain>
    </source>
</reference>
<evidence type="ECO:0000313" key="2">
    <source>
        <dbReference type="EMBL" id="GGE53547.1"/>
    </source>
</evidence>
<dbReference type="InterPro" id="IPR036397">
    <property type="entry name" value="RNaseH_sf"/>
</dbReference>
<reference evidence="2" key="2">
    <citation type="submission" date="2020-09" db="EMBL/GenBank/DDBJ databases">
        <authorList>
            <person name="Sun Q."/>
            <person name="Zhou Y."/>
        </authorList>
    </citation>
    <scope>NUCLEOTIDE SEQUENCE</scope>
    <source>
        <strain evidence="2">CGMCC 1.15371</strain>
    </source>
</reference>
<dbReference type="SUPFAM" id="SSF53098">
    <property type="entry name" value="Ribonuclease H-like"/>
    <property type="match status" value="1"/>
</dbReference>
<evidence type="ECO:0000259" key="1">
    <source>
        <dbReference type="PROSITE" id="PS50994"/>
    </source>
</evidence>
<dbReference type="Pfam" id="PF00665">
    <property type="entry name" value="rve"/>
    <property type="match status" value="1"/>
</dbReference>
<sequence length="213" mass="25297">MELMDKLPIPHRHPDQLLPEEVEKIIEMGEKLDLHGYRTVAYGLEKDGIYVSGSSAYRYLKKSGLIIPQETPKREPAGKEWKHKPTQPNEVWHTDITYIWIEGYGFYYLFTYLDGYSRYVVHSELRRSMTVDDTILTLKQALKKAQLPDQHELKLVTDNGSQYRSRRFKRYLKKFHIHHIRTAYKHPETNGKIERWHRTLKDDEVRLAGYISP</sequence>
<dbReference type="Proteomes" id="UP000628775">
    <property type="component" value="Unassembled WGS sequence"/>
</dbReference>
<comment type="caution">
    <text evidence="2">The sequence shown here is derived from an EMBL/GenBank/DDBJ whole genome shotgun (WGS) entry which is preliminary data.</text>
</comment>
<accession>A0A8J3E069</accession>
<proteinExistence type="predicted"/>
<feature type="domain" description="Integrase catalytic" evidence="1">
    <location>
        <begin position="84"/>
        <end position="213"/>
    </location>
</feature>
<dbReference type="InterPro" id="IPR050900">
    <property type="entry name" value="Transposase_IS3/IS150/IS904"/>
</dbReference>